<keyword evidence="1" id="KW-0812">Transmembrane</keyword>
<evidence type="ECO:0000313" key="2">
    <source>
        <dbReference type="EMBL" id="TWU15238.1"/>
    </source>
</evidence>
<evidence type="ECO:0000313" key="3">
    <source>
        <dbReference type="Proteomes" id="UP000319908"/>
    </source>
</evidence>
<organism evidence="2 3">
    <name type="scientific">Allorhodopirellula heiligendammensis</name>
    <dbReference type="NCBI Taxonomy" id="2714739"/>
    <lineage>
        <taxon>Bacteria</taxon>
        <taxon>Pseudomonadati</taxon>
        <taxon>Planctomycetota</taxon>
        <taxon>Planctomycetia</taxon>
        <taxon>Pirellulales</taxon>
        <taxon>Pirellulaceae</taxon>
        <taxon>Allorhodopirellula</taxon>
    </lineage>
</organism>
<name>A0A5C6BT95_9BACT</name>
<dbReference type="InterPro" id="IPR009003">
    <property type="entry name" value="Peptidase_S1_PA"/>
</dbReference>
<evidence type="ECO:0000256" key="1">
    <source>
        <dbReference type="SAM" id="Phobius"/>
    </source>
</evidence>
<feature type="transmembrane region" description="Helical" evidence="1">
    <location>
        <begin position="293"/>
        <end position="310"/>
    </location>
</feature>
<keyword evidence="3" id="KW-1185">Reference proteome</keyword>
<dbReference type="Gene3D" id="2.40.10.10">
    <property type="entry name" value="Trypsin-like serine proteases"/>
    <property type="match status" value="1"/>
</dbReference>
<dbReference type="NCBIfam" id="TIGR02595">
    <property type="entry name" value="PEP_CTERM"/>
    <property type="match status" value="1"/>
</dbReference>
<proteinExistence type="predicted"/>
<dbReference type="EMBL" id="SJPU01000002">
    <property type="protein sequence ID" value="TWU15238.1"/>
    <property type="molecule type" value="Genomic_DNA"/>
</dbReference>
<dbReference type="SUPFAM" id="SSF50494">
    <property type="entry name" value="Trypsin-like serine proteases"/>
    <property type="match status" value="1"/>
</dbReference>
<dbReference type="OrthoDB" id="265259at2"/>
<keyword evidence="1" id="KW-0472">Membrane</keyword>
<dbReference type="InterPro" id="IPR013424">
    <property type="entry name" value="Ice-binding_C"/>
</dbReference>
<keyword evidence="1" id="KW-1133">Transmembrane helix</keyword>
<accession>A0A5C6BT95</accession>
<comment type="caution">
    <text evidence="2">The sequence shown here is derived from an EMBL/GenBank/DDBJ whole genome shotgun (WGS) entry which is preliminary data.</text>
</comment>
<sequence>MVEMQRGRRRKLNVFLALSAGVLSLLLDAGTLSAAVFANFSPARHERFLVGDPADPDPLNPTFLLDHTKITGVGLSAAVLVTPQHFLTATHVGVFDPTFVSADGVRHTYGALSRTVLQTTLTSDLTLSNGTVLPAGSVHASDLSLVRLASPISADDGIAPMALFGGSLSSIVGRDVNLFVQSNRAGSDTANFVQQIELNTGAITDGVAYRYDNPPGLPASDELRFSGGDSGRASVTQINGQYVVVGTHMGIGTDSNTGDFYSIDNYVVPYLEQIQAVVALDGYQINVVAVPEPGSTGLMGLVVVLAVIVVKQRTALVMRKRE</sequence>
<reference evidence="2 3" key="1">
    <citation type="journal article" date="2020" name="Antonie Van Leeuwenhoek">
        <title>Rhodopirellula heiligendammensis sp. nov., Rhodopirellula pilleata sp. nov., and Rhodopirellula solitaria sp. nov. isolated from natural or artificial marine surfaces in Northern Germany and California, USA, and emended description of the genus Rhodopirellula.</title>
        <authorList>
            <person name="Kallscheuer N."/>
            <person name="Wiegand S."/>
            <person name="Jogler M."/>
            <person name="Boedeker C."/>
            <person name="Peeters S.H."/>
            <person name="Rast P."/>
            <person name="Heuer A."/>
            <person name="Jetten M.S.M."/>
            <person name="Rohde M."/>
            <person name="Jogler C."/>
        </authorList>
    </citation>
    <scope>NUCLEOTIDE SEQUENCE [LARGE SCALE GENOMIC DNA]</scope>
    <source>
        <strain evidence="2 3">Poly21</strain>
    </source>
</reference>
<dbReference type="InterPro" id="IPR043504">
    <property type="entry name" value="Peptidase_S1_PA_chymotrypsin"/>
</dbReference>
<gene>
    <name evidence="2" type="ORF">Poly21_24320</name>
</gene>
<dbReference type="AlphaFoldDB" id="A0A5C6BT95"/>
<evidence type="ECO:0008006" key="4">
    <source>
        <dbReference type="Google" id="ProtNLM"/>
    </source>
</evidence>
<protein>
    <recommendedName>
        <fullName evidence="4">Trypsin</fullName>
    </recommendedName>
</protein>
<dbReference type="Proteomes" id="UP000319908">
    <property type="component" value="Unassembled WGS sequence"/>
</dbReference>